<dbReference type="GO" id="GO:0061630">
    <property type="term" value="F:ubiquitin protein ligase activity"/>
    <property type="evidence" value="ECO:0007669"/>
    <property type="project" value="TreeGrafter"/>
</dbReference>
<dbReference type="InterPro" id="IPR013083">
    <property type="entry name" value="Znf_RING/FYVE/PHD"/>
</dbReference>
<dbReference type="Gene3D" id="1.10.1170.10">
    <property type="entry name" value="Inhibitor Of Apoptosis Protein (2mihbC-IAP-1), Chain A"/>
    <property type="match status" value="1"/>
</dbReference>
<name>A0A812EJQ3_ACAPH</name>
<comment type="caution">
    <text evidence="9">The sequence shown here is derived from an EMBL/GenBank/DDBJ whole genome shotgun (WGS) entry which is preliminary data.</text>
</comment>
<comment type="similarity">
    <text evidence="1">Belongs to the IAP family.</text>
</comment>
<organism evidence="9 10">
    <name type="scientific">Acanthosepion pharaonis</name>
    <name type="common">Pharaoh cuttlefish</name>
    <name type="synonym">Sepia pharaonis</name>
    <dbReference type="NCBI Taxonomy" id="158019"/>
    <lineage>
        <taxon>Eukaryota</taxon>
        <taxon>Metazoa</taxon>
        <taxon>Spiralia</taxon>
        <taxon>Lophotrochozoa</taxon>
        <taxon>Mollusca</taxon>
        <taxon>Cephalopoda</taxon>
        <taxon>Coleoidea</taxon>
        <taxon>Decapodiformes</taxon>
        <taxon>Sepiida</taxon>
        <taxon>Sepiina</taxon>
        <taxon>Sepiidae</taxon>
        <taxon>Acanthosepion</taxon>
    </lineage>
</organism>
<dbReference type="Pfam" id="PF13920">
    <property type="entry name" value="zf-C3HC4_3"/>
    <property type="match status" value="1"/>
</dbReference>
<dbReference type="PROSITE" id="PS50143">
    <property type="entry name" value="BIR_REPEAT_2"/>
    <property type="match status" value="1"/>
</dbReference>
<dbReference type="FunFam" id="1.10.1170.10:FF:000002">
    <property type="entry name" value="Baculoviral IAP repeat containing 7"/>
    <property type="match status" value="1"/>
</dbReference>
<accession>A0A812EJQ3</accession>
<protein>
    <submittedName>
        <fullName evidence="9">BIRC7_8</fullName>
    </submittedName>
</protein>
<dbReference type="GO" id="GO:0031398">
    <property type="term" value="P:positive regulation of protein ubiquitination"/>
    <property type="evidence" value="ECO:0007669"/>
    <property type="project" value="TreeGrafter"/>
</dbReference>
<dbReference type="SUPFAM" id="SSF57924">
    <property type="entry name" value="Inhibitor of apoptosis (IAP) repeat"/>
    <property type="match status" value="1"/>
</dbReference>
<feature type="compositionally biased region" description="Polar residues" evidence="7">
    <location>
        <begin position="191"/>
        <end position="203"/>
    </location>
</feature>
<keyword evidence="2" id="KW-0053">Apoptosis</keyword>
<keyword evidence="5" id="KW-0862">Zinc</keyword>
<evidence type="ECO:0000256" key="3">
    <source>
        <dbReference type="ARBA" id="ARBA00022723"/>
    </source>
</evidence>
<dbReference type="CDD" id="cd00022">
    <property type="entry name" value="BIR"/>
    <property type="match status" value="1"/>
</dbReference>
<dbReference type="GO" id="GO:0008270">
    <property type="term" value="F:zinc ion binding"/>
    <property type="evidence" value="ECO:0007669"/>
    <property type="project" value="UniProtKB-KW"/>
</dbReference>
<dbReference type="EMBL" id="CAHIKZ030005388">
    <property type="protein sequence ID" value="CAE1323948.1"/>
    <property type="molecule type" value="Genomic_DNA"/>
</dbReference>
<dbReference type="Proteomes" id="UP000597762">
    <property type="component" value="Unassembled WGS sequence"/>
</dbReference>
<dbReference type="SMART" id="SM00238">
    <property type="entry name" value="BIR"/>
    <property type="match status" value="1"/>
</dbReference>
<dbReference type="GO" id="GO:0006915">
    <property type="term" value="P:apoptotic process"/>
    <property type="evidence" value="ECO:0007669"/>
    <property type="project" value="UniProtKB-KW"/>
</dbReference>
<keyword evidence="10" id="KW-1185">Reference proteome</keyword>
<gene>
    <name evidence="9" type="ORF">SPHA_73748</name>
</gene>
<evidence type="ECO:0000313" key="9">
    <source>
        <dbReference type="EMBL" id="CAE1323948.1"/>
    </source>
</evidence>
<dbReference type="AlphaFoldDB" id="A0A812EJQ3"/>
<feature type="region of interest" description="Disordered" evidence="7">
    <location>
        <begin position="174"/>
        <end position="215"/>
    </location>
</feature>
<dbReference type="GO" id="GO:0005634">
    <property type="term" value="C:nucleus"/>
    <property type="evidence" value="ECO:0007669"/>
    <property type="project" value="TreeGrafter"/>
</dbReference>
<evidence type="ECO:0000256" key="2">
    <source>
        <dbReference type="ARBA" id="ARBA00022703"/>
    </source>
</evidence>
<keyword evidence="3" id="KW-0479">Metal-binding</keyword>
<dbReference type="PROSITE" id="PS01282">
    <property type="entry name" value="BIR_REPEAT_1"/>
    <property type="match status" value="1"/>
</dbReference>
<dbReference type="GO" id="GO:0043027">
    <property type="term" value="F:cysteine-type endopeptidase inhibitor activity involved in apoptotic process"/>
    <property type="evidence" value="ECO:0007669"/>
    <property type="project" value="TreeGrafter"/>
</dbReference>
<feature type="domain" description="RING-type" evidence="8">
    <location>
        <begin position="313"/>
        <end position="348"/>
    </location>
</feature>
<proteinExistence type="inferred from homology"/>
<evidence type="ECO:0000256" key="5">
    <source>
        <dbReference type="ARBA" id="ARBA00022833"/>
    </source>
</evidence>
<keyword evidence="4 6" id="KW-0863">Zinc-finger</keyword>
<dbReference type="CDD" id="cd16713">
    <property type="entry name" value="RING-HC_BIRC2_3_7"/>
    <property type="match status" value="1"/>
</dbReference>
<dbReference type="FunFam" id="1.10.1170.10:FF:000003">
    <property type="entry name" value="E3 ubiquitin-protein ligase XIAP"/>
    <property type="match status" value="1"/>
</dbReference>
<dbReference type="Gene3D" id="3.30.40.10">
    <property type="entry name" value="Zinc/RING finger domain, C3HC4 (zinc finger)"/>
    <property type="match status" value="1"/>
</dbReference>
<dbReference type="GO" id="GO:0051726">
    <property type="term" value="P:regulation of cell cycle"/>
    <property type="evidence" value="ECO:0007669"/>
    <property type="project" value="TreeGrafter"/>
</dbReference>
<dbReference type="OrthoDB" id="297881at2759"/>
<dbReference type="GO" id="GO:0043066">
    <property type="term" value="P:negative regulation of apoptotic process"/>
    <property type="evidence" value="ECO:0007669"/>
    <property type="project" value="TreeGrafter"/>
</dbReference>
<dbReference type="GO" id="GO:0005737">
    <property type="term" value="C:cytoplasm"/>
    <property type="evidence" value="ECO:0007669"/>
    <property type="project" value="TreeGrafter"/>
</dbReference>
<dbReference type="InterPro" id="IPR001370">
    <property type="entry name" value="BIR_rpt"/>
</dbReference>
<dbReference type="PANTHER" id="PTHR10044">
    <property type="entry name" value="INHIBITOR OF APOPTOSIS"/>
    <property type="match status" value="1"/>
</dbReference>
<evidence type="ECO:0000256" key="1">
    <source>
        <dbReference type="ARBA" id="ARBA00006672"/>
    </source>
</evidence>
<dbReference type="PANTHER" id="PTHR10044:SF139">
    <property type="entry name" value="DEATH-ASSOCIATED INHIBITOR OF APOPTOSIS 2"/>
    <property type="match status" value="1"/>
</dbReference>
<dbReference type="PROSITE" id="PS50089">
    <property type="entry name" value="ZF_RING_2"/>
    <property type="match status" value="1"/>
</dbReference>
<sequence>MLSYVLTVNWNYGIGRKGITFTQNISVTIPTVHFWQHNWKKEDNIKQRHQNKSADCPFVQDEVDNLSRYQSNVIFDRPKHPQFALLNDRLKTYVNWPADKKQTPQILAEAGFYHTGETDTVICYCCDGGLCNWDEEDDPWIEHTRWYPRCTYVRQRKGDQFVNSVKRNEFSLSTDSNHDAVDDANKIASPPLTQGSTLNSDVQISERDGGPKISQSIRKSPTVLAVLELGYEENIVEYVIKKKIKETGSAFAKASLLLEAVVKHIDEAGPVVSKDQQEELEEQHEALVNPENQLNMDDKLREENRLLKEQKTCKICLDNDLSIVFLPCGHFVSCATCAPSLKNCPLCRSQIMGLVRTYMS</sequence>
<reference evidence="9" key="1">
    <citation type="submission" date="2021-01" db="EMBL/GenBank/DDBJ databases">
        <authorList>
            <person name="Li R."/>
            <person name="Bekaert M."/>
        </authorList>
    </citation>
    <scope>NUCLEOTIDE SEQUENCE</scope>
    <source>
        <strain evidence="9">Farmed</strain>
    </source>
</reference>
<evidence type="ECO:0000259" key="8">
    <source>
        <dbReference type="PROSITE" id="PS50089"/>
    </source>
</evidence>
<evidence type="ECO:0000313" key="10">
    <source>
        <dbReference type="Proteomes" id="UP000597762"/>
    </source>
</evidence>
<feature type="compositionally biased region" description="Basic and acidic residues" evidence="7">
    <location>
        <begin position="176"/>
        <end position="185"/>
    </location>
</feature>
<evidence type="ECO:0000256" key="7">
    <source>
        <dbReference type="SAM" id="MobiDB-lite"/>
    </source>
</evidence>
<dbReference type="FunFam" id="3.30.40.10:FF:000184">
    <property type="entry name" value="Baculoviral IAP repeat containing 2"/>
    <property type="match status" value="1"/>
</dbReference>
<evidence type="ECO:0000256" key="4">
    <source>
        <dbReference type="ARBA" id="ARBA00022771"/>
    </source>
</evidence>
<dbReference type="SMART" id="SM00184">
    <property type="entry name" value="RING"/>
    <property type="match status" value="1"/>
</dbReference>
<dbReference type="InterPro" id="IPR050784">
    <property type="entry name" value="IAP"/>
</dbReference>
<dbReference type="Gene3D" id="1.10.8.10">
    <property type="entry name" value="DNA helicase RuvA subunit, C-terminal domain"/>
    <property type="match status" value="1"/>
</dbReference>
<dbReference type="Pfam" id="PF00653">
    <property type="entry name" value="BIR"/>
    <property type="match status" value="1"/>
</dbReference>
<dbReference type="InterPro" id="IPR001841">
    <property type="entry name" value="Znf_RING"/>
</dbReference>
<evidence type="ECO:0000256" key="6">
    <source>
        <dbReference type="PROSITE-ProRule" id="PRU00175"/>
    </source>
</evidence>